<dbReference type="Gene3D" id="3.40.50.1820">
    <property type="entry name" value="alpha/beta hydrolase"/>
    <property type="match status" value="1"/>
</dbReference>
<evidence type="ECO:0000256" key="1">
    <source>
        <dbReference type="SAM" id="SignalP"/>
    </source>
</evidence>
<dbReference type="PANTHER" id="PTHR46623">
    <property type="entry name" value="CARBOXYMETHYLENEBUTENOLIDASE-RELATED"/>
    <property type="match status" value="1"/>
</dbReference>
<organism evidence="3 4">
    <name type="scientific">Rhizomicrobium palustre</name>
    <dbReference type="NCBI Taxonomy" id="189966"/>
    <lineage>
        <taxon>Bacteria</taxon>
        <taxon>Pseudomonadati</taxon>
        <taxon>Pseudomonadota</taxon>
        <taxon>Alphaproteobacteria</taxon>
        <taxon>Micropepsales</taxon>
        <taxon>Micropepsaceae</taxon>
        <taxon>Rhizomicrobium</taxon>
    </lineage>
</organism>
<protein>
    <submittedName>
        <fullName evidence="3">Carboxymethylenebutenolidase</fullName>
        <ecNumber evidence="3">3.1.1.45</ecNumber>
    </submittedName>
</protein>
<evidence type="ECO:0000313" key="3">
    <source>
        <dbReference type="EMBL" id="NIK88338.1"/>
    </source>
</evidence>
<evidence type="ECO:0000313" key="4">
    <source>
        <dbReference type="Proteomes" id="UP000570514"/>
    </source>
</evidence>
<dbReference type="PROSITE" id="PS51318">
    <property type="entry name" value="TAT"/>
    <property type="match status" value="1"/>
</dbReference>
<proteinExistence type="predicted"/>
<dbReference type="EC" id="3.1.1.45" evidence="3"/>
<gene>
    <name evidence="3" type="ORF">FHS83_001656</name>
</gene>
<evidence type="ECO:0000259" key="2">
    <source>
        <dbReference type="Pfam" id="PF01738"/>
    </source>
</evidence>
<name>A0A846MXM9_9PROT</name>
<dbReference type="RefSeq" id="WP_167082523.1">
    <property type="nucleotide sequence ID" value="NZ_BAAADC010000001.1"/>
</dbReference>
<reference evidence="3 4" key="1">
    <citation type="submission" date="2020-03" db="EMBL/GenBank/DDBJ databases">
        <title>Genomic Encyclopedia of Type Strains, Phase IV (KMG-IV): sequencing the most valuable type-strain genomes for metagenomic binning, comparative biology and taxonomic classification.</title>
        <authorList>
            <person name="Goeker M."/>
        </authorList>
    </citation>
    <scope>NUCLEOTIDE SEQUENCE [LARGE SCALE GENOMIC DNA]</scope>
    <source>
        <strain evidence="3 4">DSM 19867</strain>
    </source>
</reference>
<dbReference type="InterPro" id="IPR051049">
    <property type="entry name" value="Dienelactone_hydrolase-like"/>
</dbReference>
<dbReference type="AlphaFoldDB" id="A0A846MXM9"/>
<dbReference type="SUPFAM" id="SSF53474">
    <property type="entry name" value="alpha/beta-Hydrolases"/>
    <property type="match status" value="1"/>
</dbReference>
<feature type="domain" description="Dienelactone hydrolase" evidence="2">
    <location>
        <begin position="50"/>
        <end position="273"/>
    </location>
</feature>
<dbReference type="Proteomes" id="UP000570514">
    <property type="component" value="Unassembled WGS sequence"/>
</dbReference>
<accession>A0A846MXM9</accession>
<feature type="signal peptide" evidence="1">
    <location>
        <begin position="1"/>
        <end position="19"/>
    </location>
</feature>
<dbReference type="InterPro" id="IPR002925">
    <property type="entry name" value="Dienelactn_hydro"/>
</dbReference>
<feature type="chain" id="PRO_5032661954" evidence="1">
    <location>
        <begin position="20"/>
        <end position="277"/>
    </location>
</feature>
<keyword evidence="4" id="KW-1185">Reference proteome</keyword>
<dbReference type="InterPro" id="IPR006311">
    <property type="entry name" value="TAT_signal"/>
</dbReference>
<keyword evidence="3" id="KW-0378">Hydrolase</keyword>
<dbReference type="Pfam" id="PF01738">
    <property type="entry name" value="DLH"/>
    <property type="match status" value="1"/>
</dbReference>
<sequence length="277" mass="29749">MTDRRAFIATGLVSGFTLAAGPINAAAILTDTAGLEAGEVSIKVGDGRVPAYRARPKDKTHAPVILVVQEIFGVHEFIKDVCRRLAHQGYYAVAPALYARYGDPGKYDMNHIEQLISDVVSKVPDNEVMGDLDAAVAFAKGEGADTAKLGITGFCWGGRIVWLYAAHNPRVKAGVAWYGPLRGKTDALHPKTAIELAPQIHAPILGNYAGKDMGIPIVDVAEMREALAKGGNTKSRIDIFEASQHGFFADYRGSYNEADAKTGWAHALAWFAENGVK</sequence>
<comment type="caution">
    <text evidence="3">The sequence shown here is derived from an EMBL/GenBank/DDBJ whole genome shotgun (WGS) entry which is preliminary data.</text>
</comment>
<dbReference type="InterPro" id="IPR029058">
    <property type="entry name" value="AB_hydrolase_fold"/>
</dbReference>
<dbReference type="EMBL" id="JAASRM010000001">
    <property type="protein sequence ID" value="NIK88338.1"/>
    <property type="molecule type" value="Genomic_DNA"/>
</dbReference>
<keyword evidence="1" id="KW-0732">Signal</keyword>
<dbReference type="GO" id="GO:0008806">
    <property type="term" value="F:carboxymethylenebutenolidase activity"/>
    <property type="evidence" value="ECO:0007669"/>
    <property type="project" value="UniProtKB-EC"/>
</dbReference>
<dbReference type="PANTHER" id="PTHR46623:SF6">
    <property type="entry name" value="ALPHA_BETA-HYDROLASES SUPERFAMILY PROTEIN"/>
    <property type="match status" value="1"/>
</dbReference>